<gene>
    <name evidence="6" type="ORF">SAMN05443639_11865</name>
</gene>
<comment type="catalytic activity">
    <reaction evidence="1">
        <text>a beta-lactam + H2O = a substituted beta-amino acid</text>
        <dbReference type="Rhea" id="RHEA:20401"/>
        <dbReference type="ChEBI" id="CHEBI:15377"/>
        <dbReference type="ChEBI" id="CHEBI:35627"/>
        <dbReference type="ChEBI" id="CHEBI:140347"/>
        <dbReference type="EC" id="3.5.2.6"/>
    </reaction>
</comment>
<feature type="chain" id="PRO_5011709606" description="beta-lactamase" evidence="4">
    <location>
        <begin position="23"/>
        <end position="356"/>
    </location>
</feature>
<reference evidence="7" key="1">
    <citation type="submission" date="2016-10" db="EMBL/GenBank/DDBJ databases">
        <authorList>
            <person name="Varghese N."/>
            <person name="Submissions S."/>
        </authorList>
    </citation>
    <scope>NUCLEOTIDE SEQUENCE [LARGE SCALE GENOMIC DNA]</scope>
    <source>
        <strain evidence="7">DSM 16858</strain>
    </source>
</reference>
<dbReference type="AlphaFoldDB" id="A0A1I0L3L6"/>
<dbReference type="Gene3D" id="3.40.710.10">
    <property type="entry name" value="DD-peptidase/beta-lactamase superfamily"/>
    <property type="match status" value="1"/>
</dbReference>
<dbReference type="GO" id="GO:0008800">
    <property type="term" value="F:beta-lactamase activity"/>
    <property type="evidence" value="ECO:0007669"/>
    <property type="project" value="UniProtKB-EC"/>
</dbReference>
<dbReference type="EC" id="3.5.2.6" evidence="3"/>
<dbReference type="Pfam" id="PF13354">
    <property type="entry name" value="Beta-lactamase2"/>
    <property type="match status" value="1"/>
</dbReference>
<evidence type="ECO:0000259" key="5">
    <source>
        <dbReference type="Pfam" id="PF13354"/>
    </source>
</evidence>
<dbReference type="EMBL" id="FOIJ01000018">
    <property type="protein sequence ID" value="SEU34044.1"/>
    <property type="molecule type" value="Genomic_DNA"/>
</dbReference>
<organism evidence="6 7">
    <name type="scientific">Stigmatella erecta</name>
    <dbReference type="NCBI Taxonomy" id="83460"/>
    <lineage>
        <taxon>Bacteria</taxon>
        <taxon>Pseudomonadati</taxon>
        <taxon>Myxococcota</taxon>
        <taxon>Myxococcia</taxon>
        <taxon>Myxococcales</taxon>
        <taxon>Cystobacterineae</taxon>
        <taxon>Archangiaceae</taxon>
        <taxon>Stigmatella</taxon>
    </lineage>
</organism>
<evidence type="ECO:0000256" key="4">
    <source>
        <dbReference type="SAM" id="SignalP"/>
    </source>
</evidence>
<dbReference type="PANTHER" id="PTHR35333:SF3">
    <property type="entry name" value="BETA-LACTAMASE-TYPE TRANSPEPTIDASE FOLD CONTAINING PROTEIN"/>
    <property type="match status" value="1"/>
</dbReference>
<dbReference type="InterPro" id="IPR012338">
    <property type="entry name" value="Beta-lactam/transpept-like"/>
</dbReference>
<evidence type="ECO:0000256" key="1">
    <source>
        <dbReference type="ARBA" id="ARBA00001526"/>
    </source>
</evidence>
<keyword evidence="4" id="KW-0732">Signal</keyword>
<name>A0A1I0L3L6_9BACT</name>
<evidence type="ECO:0000313" key="6">
    <source>
        <dbReference type="EMBL" id="SEU34044.1"/>
    </source>
</evidence>
<dbReference type="GO" id="GO:0030655">
    <property type="term" value="P:beta-lactam antibiotic catabolic process"/>
    <property type="evidence" value="ECO:0007669"/>
    <property type="project" value="InterPro"/>
</dbReference>
<proteinExistence type="inferred from homology"/>
<sequence length="356" mass="38594">MTRAACLCAFLVTGLVTASAEALGPPEAPRWTAELNGLVETAARNFDGELSLYVLDVESGEEYAYDADRLTYLSSAIKLGVMLEVMHQVDAGRLSWDEPLAFTSDSLRDGMHRLHRARPGDALPVSALLEYMMVDSDNAAADLLMKRVGVDAVKAQLATRGVQTGPVVSLLDERRRIYAQLDPKALAFTPEQIRTLGRYDSPASRAQELSRMLAPRTAWSGQDLDQAFGAFYAEQVNSASMRGMGQLLRQVARCEGLSAASCTRAHTLMRACQTGRGRVAAGLPATAAWAHKTGTQHRRACDLGFLTLPSGQPAVIAACTRNFWRVADAERLFAFLGESVWRTLGTADAQVSRSAE</sequence>
<evidence type="ECO:0000313" key="7">
    <source>
        <dbReference type="Proteomes" id="UP000199181"/>
    </source>
</evidence>
<feature type="signal peptide" evidence="4">
    <location>
        <begin position="1"/>
        <end position="22"/>
    </location>
</feature>
<dbReference type="PANTHER" id="PTHR35333">
    <property type="entry name" value="BETA-LACTAMASE"/>
    <property type="match status" value="1"/>
</dbReference>
<dbReference type="RefSeq" id="WP_093525133.1">
    <property type="nucleotide sequence ID" value="NZ_FOIJ01000018.1"/>
</dbReference>
<accession>A0A1I0L3L6</accession>
<protein>
    <recommendedName>
        <fullName evidence="3">beta-lactamase</fullName>
        <ecNumber evidence="3">3.5.2.6</ecNumber>
    </recommendedName>
</protein>
<evidence type="ECO:0000256" key="2">
    <source>
        <dbReference type="ARBA" id="ARBA00009009"/>
    </source>
</evidence>
<comment type="similarity">
    <text evidence="2">Belongs to the class-A beta-lactamase family.</text>
</comment>
<dbReference type="GO" id="GO:0046677">
    <property type="term" value="P:response to antibiotic"/>
    <property type="evidence" value="ECO:0007669"/>
    <property type="project" value="InterPro"/>
</dbReference>
<dbReference type="InterPro" id="IPR000871">
    <property type="entry name" value="Beta-lactam_class-A"/>
</dbReference>
<dbReference type="InterPro" id="IPR045155">
    <property type="entry name" value="Beta-lactam_cat"/>
</dbReference>
<dbReference type="SUPFAM" id="SSF56601">
    <property type="entry name" value="beta-lactamase/transpeptidase-like"/>
    <property type="match status" value="1"/>
</dbReference>
<keyword evidence="7" id="KW-1185">Reference proteome</keyword>
<dbReference type="Proteomes" id="UP000199181">
    <property type="component" value="Unassembled WGS sequence"/>
</dbReference>
<evidence type="ECO:0000256" key="3">
    <source>
        <dbReference type="ARBA" id="ARBA00012865"/>
    </source>
</evidence>
<feature type="domain" description="Beta-lactamase class A catalytic" evidence="5">
    <location>
        <begin position="51"/>
        <end position="320"/>
    </location>
</feature>